<dbReference type="InterPro" id="IPR004358">
    <property type="entry name" value="Sig_transdc_His_kin-like_C"/>
</dbReference>
<dbReference type="PANTHER" id="PTHR43711">
    <property type="entry name" value="TWO-COMPONENT HISTIDINE KINASE"/>
    <property type="match status" value="1"/>
</dbReference>
<comment type="caution">
    <text evidence="11">The sequence shown here is derived from an EMBL/GenBank/DDBJ whole genome shotgun (WGS) entry which is preliminary data.</text>
</comment>
<keyword evidence="3" id="KW-0597">Phosphoprotein</keyword>
<dbReference type="EMBL" id="JBHSNC010000047">
    <property type="protein sequence ID" value="MFC5530830.1"/>
    <property type="molecule type" value="Genomic_DNA"/>
</dbReference>
<dbReference type="InterPro" id="IPR003594">
    <property type="entry name" value="HATPase_dom"/>
</dbReference>
<dbReference type="InterPro" id="IPR036890">
    <property type="entry name" value="HATPase_C_sf"/>
</dbReference>
<dbReference type="SUPFAM" id="SSF55874">
    <property type="entry name" value="ATPase domain of HSP90 chaperone/DNA topoisomerase II/histidine kinase"/>
    <property type="match status" value="1"/>
</dbReference>
<keyword evidence="7" id="KW-0067">ATP-binding</keyword>
<keyword evidence="8" id="KW-0902">Two-component regulatory system</keyword>
<keyword evidence="9" id="KW-1133">Transmembrane helix</keyword>
<protein>
    <recommendedName>
        <fullName evidence="2">histidine kinase</fullName>
        <ecNumber evidence="2">2.7.13.3</ecNumber>
    </recommendedName>
</protein>
<evidence type="ECO:0000313" key="12">
    <source>
        <dbReference type="Proteomes" id="UP001596108"/>
    </source>
</evidence>
<dbReference type="GO" id="GO:0016301">
    <property type="term" value="F:kinase activity"/>
    <property type="evidence" value="ECO:0007669"/>
    <property type="project" value="UniProtKB-KW"/>
</dbReference>
<evidence type="ECO:0000256" key="3">
    <source>
        <dbReference type="ARBA" id="ARBA00022553"/>
    </source>
</evidence>
<evidence type="ECO:0000256" key="7">
    <source>
        <dbReference type="ARBA" id="ARBA00022840"/>
    </source>
</evidence>
<proteinExistence type="predicted"/>
<evidence type="ECO:0000256" key="4">
    <source>
        <dbReference type="ARBA" id="ARBA00022679"/>
    </source>
</evidence>
<accession>A0ABW0R3C0</accession>
<keyword evidence="6 11" id="KW-0418">Kinase</keyword>
<dbReference type="Proteomes" id="UP001596108">
    <property type="component" value="Unassembled WGS sequence"/>
</dbReference>
<dbReference type="RefSeq" id="WP_378112769.1">
    <property type="nucleotide sequence ID" value="NZ_JBHSNC010000047.1"/>
</dbReference>
<evidence type="ECO:0000256" key="2">
    <source>
        <dbReference type="ARBA" id="ARBA00012438"/>
    </source>
</evidence>
<dbReference type="InterPro" id="IPR036097">
    <property type="entry name" value="HisK_dim/P_sf"/>
</dbReference>
<dbReference type="PRINTS" id="PR00344">
    <property type="entry name" value="BCTRLSENSOR"/>
</dbReference>
<comment type="catalytic activity">
    <reaction evidence="1">
        <text>ATP + protein L-histidine = ADP + protein N-phospho-L-histidine.</text>
        <dbReference type="EC" id="2.7.13.3"/>
    </reaction>
</comment>
<evidence type="ECO:0000313" key="11">
    <source>
        <dbReference type="EMBL" id="MFC5530830.1"/>
    </source>
</evidence>
<keyword evidence="12" id="KW-1185">Reference proteome</keyword>
<evidence type="ECO:0000256" key="1">
    <source>
        <dbReference type="ARBA" id="ARBA00000085"/>
    </source>
</evidence>
<evidence type="ECO:0000256" key="6">
    <source>
        <dbReference type="ARBA" id="ARBA00022777"/>
    </source>
</evidence>
<dbReference type="CDD" id="cd00075">
    <property type="entry name" value="HATPase"/>
    <property type="match status" value="1"/>
</dbReference>
<dbReference type="Gene3D" id="1.10.287.130">
    <property type="match status" value="1"/>
</dbReference>
<feature type="transmembrane region" description="Helical" evidence="9">
    <location>
        <begin position="35"/>
        <end position="60"/>
    </location>
</feature>
<dbReference type="SMART" id="SM00387">
    <property type="entry name" value="HATPase_c"/>
    <property type="match status" value="1"/>
</dbReference>
<dbReference type="EC" id="2.7.13.3" evidence="2"/>
<dbReference type="InterPro" id="IPR003661">
    <property type="entry name" value="HisK_dim/P_dom"/>
</dbReference>
<feature type="domain" description="Histidine kinase" evidence="10">
    <location>
        <begin position="75"/>
        <end position="301"/>
    </location>
</feature>
<keyword evidence="5" id="KW-0547">Nucleotide-binding</keyword>
<dbReference type="CDD" id="cd00082">
    <property type="entry name" value="HisKA"/>
    <property type="match status" value="1"/>
</dbReference>
<gene>
    <name evidence="11" type="ORF">ACFPQ4_15480</name>
</gene>
<dbReference type="InterPro" id="IPR050736">
    <property type="entry name" value="Sensor_HK_Regulatory"/>
</dbReference>
<evidence type="ECO:0000256" key="9">
    <source>
        <dbReference type="SAM" id="Phobius"/>
    </source>
</evidence>
<dbReference type="InterPro" id="IPR005467">
    <property type="entry name" value="His_kinase_dom"/>
</dbReference>
<keyword evidence="4" id="KW-0808">Transferase</keyword>
<reference evidence="12" key="1">
    <citation type="journal article" date="2019" name="Int. J. Syst. Evol. Microbiol.">
        <title>The Global Catalogue of Microorganisms (GCM) 10K type strain sequencing project: providing services to taxonomists for standard genome sequencing and annotation.</title>
        <authorList>
            <consortium name="The Broad Institute Genomics Platform"/>
            <consortium name="The Broad Institute Genome Sequencing Center for Infectious Disease"/>
            <person name="Wu L."/>
            <person name="Ma J."/>
        </authorList>
    </citation>
    <scope>NUCLEOTIDE SEQUENCE [LARGE SCALE GENOMIC DNA]</scope>
    <source>
        <strain evidence="12">CGMCC 1.18578</strain>
    </source>
</reference>
<evidence type="ECO:0000256" key="8">
    <source>
        <dbReference type="ARBA" id="ARBA00023012"/>
    </source>
</evidence>
<dbReference type="SMART" id="SM00388">
    <property type="entry name" value="HisKA"/>
    <property type="match status" value="1"/>
</dbReference>
<evidence type="ECO:0000259" key="10">
    <source>
        <dbReference type="PROSITE" id="PS50109"/>
    </source>
</evidence>
<dbReference type="SUPFAM" id="SSF47384">
    <property type="entry name" value="Homodimeric domain of signal transducing histidine kinase"/>
    <property type="match status" value="1"/>
</dbReference>
<dbReference type="PANTHER" id="PTHR43711:SF1">
    <property type="entry name" value="HISTIDINE KINASE 1"/>
    <property type="match status" value="1"/>
</dbReference>
<keyword evidence="9" id="KW-0812">Transmembrane</keyword>
<dbReference type="Pfam" id="PF02518">
    <property type="entry name" value="HATPase_c"/>
    <property type="match status" value="1"/>
</dbReference>
<dbReference type="PROSITE" id="PS50109">
    <property type="entry name" value="HIS_KIN"/>
    <property type="match status" value="1"/>
</dbReference>
<name>A0ABW0R3C0_9BACL</name>
<sequence>MTITTIRHLGDGLEYLYVGRNTTEDTKLLSRMRTILISLCGGLMLVAGFLGYLFAGRAMIPITRAFKKLREFTADASHELRAPLTVMKASVEVVQEHEDLLPPFHREALRTAKAEVGRMAELVDHLLTLARSDAGMIELQREKVDAVQLVQESTRTMRAAASMNGVSVQVHDAPAGNAEALTAEASLIADRKRIKQLMIILIDNAIKYNVPGGTVELNVRADGNLVAIAVKDSGIGIAAEDLPNIFDRFYRADKSRDRSQGGTGLGLSIAQWIVSAHGGSMTVESELGVGSTFTVQLPTSA</sequence>
<organism evidence="11 12">
    <name type="scientific">Cohnella yongneupensis</name>
    <dbReference type="NCBI Taxonomy" id="425006"/>
    <lineage>
        <taxon>Bacteria</taxon>
        <taxon>Bacillati</taxon>
        <taxon>Bacillota</taxon>
        <taxon>Bacilli</taxon>
        <taxon>Bacillales</taxon>
        <taxon>Paenibacillaceae</taxon>
        <taxon>Cohnella</taxon>
    </lineage>
</organism>
<keyword evidence="9" id="KW-0472">Membrane</keyword>
<dbReference type="Pfam" id="PF00512">
    <property type="entry name" value="HisKA"/>
    <property type="match status" value="1"/>
</dbReference>
<evidence type="ECO:0000256" key="5">
    <source>
        <dbReference type="ARBA" id="ARBA00022741"/>
    </source>
</evidence>
<dbReference type="Gene3D" id="3.30.565.10">
    <property type="entry name" value="Histidine kinase-like ATPase, C-terminal domain"/>
    <property type="match status" value="1"/>
</dbReference>